<accession>A0ABT0YJ82</accession>
<reference evidence="2" key="1">
    <citation type="submission" date="2022-05" db="EMBL/GenBank/DDBJ databases">
        <title>Schlegelella sp. nov., isolated from mangrove soil.</title>
        <authorList>
            <person name="Liu Y."/>
            <person name="Ge X."/>
            <person name="Liu W."/>
        </authorList>
    </citation>
    <scope>NUCLEOTIDE SEQUENCE</scope>
    <source>
        <strain evidence="2">S2-27</strain>
    </source>
</reference>
<keyword evidence="3" id="KW-1185">Reference proteome</keyword>
<feature type="transmembrane region" description="Helical" evidence="1">
    <location>
        <begin position="61"/>
        <end position="81"/>
    </location>
</feature>
<feature type="transmembrane region" description="Helical" evidence="1">
    <location>
        <begin position="7"/>
        <end position="28"/>
    </location>
</feature>
<keyword evidence="1" id="KW-1133">Transmembrane helix</keyword>
<evidence type="ECO:0000256" key="1">
    <source>
        <dbReference type="SAM" id="Phobius"/>
    </source>
</evidence>
<feature type="transmembrane region" description="Helical" evidence="1">
    <location>
        <begin position="93"/>
        <end position="114"/>
    </location>
</feature>
<feature type="transmembrane region" description="Helical" evidence="1">
    <location>
        <begin position="134"/>
        <end position="151"/>
    </location>
</feature>
<evidence type="ECO:0000313" key="2">
    <source>
        <dbReference type="EMBL" id="MCM5678785.1"/>
    </source>
</evidence>
<dbReference type="EMBL" id="JAMKFE010000002">
    <property type="protein sequence ID" value="MCM5678785.1"/>
    <property type="molecule type" value="Genomic_DNA"/>
</dbReference>
<dbReference type="Proteomes" id="UP001165541">
    <property type="component" value="Unassembled WGS sequence"/>
</dbReference>
<sequence>MKSLTQALRAGWITGGVASLVSTLVLAWRGHLDNRGGVGALNAPSHWVWGDEALRQDRGSLRYTGTGLLVHHLASVFWALLYERLCPGERPRATVRLACHAAAVASVAACVDLRVAPARFTPGFEHRLSSRSLMLVYVAFAAGIVLGGRWADRRAC</sequence>
<protein>
    <submittedName>
        <fullName evidence="2">Uncharacterized protein</fullName>
    </submittedName>
</protein>
<comment type="caution">
    <text evidence="2">The sequence shown here is derived from an EMBL/GenBank/DDBJ whole genome shotgun (WGS) entry which is preliminary data.</text>
</comment>
<name>A0ABT0YJ82_9BURK</name>
<keyword evidence="1" id="KW-0472">Membrane</keyword>
<dbReference type="RefSeq" id="WP_251776918.1">
    <property type="nucleotide sequence ID" value="NZ_JAMKFE010000002.1"/>
</dbReference>
<organism evidence="2 3">
    <name type="scientific">Caldimonas mangrovi</name>
    <dbReference type="NCBI Taxonomy" id="2944811"/>
    <lineage>
        <taxon>Bacteria</taxon>
        <taxon>Pseudomonadati</taxon>
        <taxon>Pseudomonadota</taxon>
        <taxon>Betaproteobacteria</taxon>
        <taxon>Burkholderiales</taxon>
        <taxon>Sphaerotilaceae</taxon>
        <taxon>Caldimonas</taxon>
    </lineage>
</organism>
<proteinExistence type="predicted"/>
<keyword evidence="1" id="KW-0812">Transmembrane</keyword>
<gene>
    <name evidence="2" type="ORF">M8A51_04470</name>
</gene>
<evidence type="ECO:0000313" key="3">
    <source>
        <dbReference type="Proteomes" id="UP001165541"/>
    </source>
</evidence>